<dbReference type="SUPFAM" id="SSF53850">
    <property type="entry name" value="Periplasmic binding protein-like II"/>
    <property type="match status" value="1"/>
</dbReference>
<feature type="signal peptide" evidence="1">
    <location>
        <begin position="1"/>
        <end position="20"/>
    </location>
</feature>
<evidence type="ECO:0000259" key="2">
    <source>
        <dbReference type="Pfam" id="PF02872"/>
    </source>
</evidence>
<dbReference type="PROSITE" id="PS51257">
    <property type="entry name" value="PROKAR_LIPOPROTEIN"/>
    <property type="match status" value="1"/>
</dbReference>
<reference evidence="3 4" key="1">
    <citation type="submission" date="2021-10" db="EMBL/GenBank/DDBJ databases">
        <title>Collection of gut derived symbiotic bacterial strains cultured from healthy donors.</title>
        <authorList>
            <person name="Lin H."/>
            <person name="Littmann E."/>
            <person name="Kohout C."/>
            <person name="Pamer E.G."/>
        </authorList>
    </citation>
    <scope>NUCLEOTIDE SEQUENCE [LARGE SCALE GENOMIC DNA]</scope>
    <source>
        <strain evidence="3 4">DFI.1.165</strain>
    </source>
</reference>
<dbReference type="Gene3D" id="3.40.190.10">
    <property type="entry name" value="Periplasmic binding protein-like II"/>
    <property type="match status" value="2"/>
</dbReference>
<dbReference type="InterPro" id="IPR036907">
    <property type="entry name" value="5'-Nucleotdase_C_sf"/>
</dbReference>
<dbReference type="InterPro" id="IPR008334">
    <property type="entry name" value="5'-Nucleotdase_C"/>
</dbReference>
<keyword evidence="1" id="KW-0732">Signal</keyword>
<sequence length="645" mass="71237">MGKKMSALLCLAMLAGLAVGCGDKSGAAENKTVVSILYMSSFPELEELVESTYSDIDLQCEIMPYSTEQLRRLRKGNGPDLVITSQPSSAEMRQYLADISDTGASSAYDGTIMKQMMLEGKSYLLPLPGEYSGYIVNETLLEQADLPLPTNNQELVSTLEKLKELGLGVGEDDTNFAIQSAYFSDLGMFYLGYMVPDFLGKMEGVKWLADYRNKVSTIAESWGNMFDLTDSLIEKGLLDKEALGGQRNSIRSRQRMGEGTLVAVFGNSTLFSQCQEENKTAVTEGKAPNYSYRMLPFLSDEGNEPWLIFSPSAYIGVNADASEEKQEAGKRVLELLSTQEGQDAVMEDMKMGVSCLKNYESDGAYIPAGVDEYVESGYIYNVNFPDKIIEYMGSSAQKMMADKMTKEEVLQAVDQYYYEGSETVDYNLSVVGVMEKDLLLQNFNVRREETELGNFLADCVAEVTGAPIAVVNGGSIRSSLYAGEIYGDDLEALFPFDNQIVIMEMDGQTLWDMLDNSVSNCSDEFPGGRFLQVSGLRYTFDSSKPAGDRLCEVTLPDGTAIDKKEKYQIALNNYMTGTVGYSEGNGDGYTMLNWYDSTLPKGSVVLVEETNLTYRDALELYFDKHEDKAAGVELDGRIADLALEQ</sequence>
<evidence type="ECO:0000256" key="1">
    <source>
        <dbReference type="SAM" id="SignalP"/>
    </source>
</evidence>
<dbReference type="Proteomes" id="UP001299546">
    <property type="component" value="Unassembled WGS sequence"/>
</dbReference>
<comment type="caution">
    <text evidence="3">The sequence shown here is derived from an EMBL/GenBank/DDBJ whole genome shotgun (WGS) entry which is preliminary data.</text>
</comment>
<dbReference type="Gene3D" id="3.90.780.10">
    <property type="entry name" value="5'-Nucleotidase, C-terminal domain"/>
    <property type="match status" value="1"/>
</dbReference>
<organism evidence="3 4">
    <name type="scientific">Bariatricus massiliensis</name>
    <dbReference type="NCBI Taxonomy" id="1745713"/>
    <lineage>
        <taxon>Bacteria</taxon>
        <taxon>Bacillati</taxon>
        <taxon>Bacillota</taxon>
        <taxon>Clostridia</taxon>
        <taxon>Lachnospirales</taxon>
        <taxon>Lachnospiraceae</taxon>
        <taxon>Bariatricus</taxon>
    </lineage>
</organism>
<feature type="domain" description="5'-Nucleotidase C-terminal" evidence="2">
    <location>
        <begin position="430"/>
        <end position="581"/>
    </location>
</feature>
<dbReference type="RefSeq" id="WP_082891634.1">
    <property type="nucleotide sequence ID" value="NZ_JAJCIQ010000003.1"/>
</dbReference>
<proteinExistence type="predicted"/>
<evidence type="ECO:0000313" key="4">
    <source>
        <dbReference type="Proteomes" id="UP001299546"/>
    </source>
</evidence>
<dbReference type="SUPFAM" id="SSF55816">
    <property type="entry name" value="5'-nucleotidase (syn. UDP-sugar hydrolase), C-terminal domain"/>
    <property type="match status" value="1"/>
</dbReference>
<dbReference type="PANTHER" id="PTHR11575">
    <property type="entry name" value="5'-NUCLEOTIDASE-RELATED"/>
    <property type="match status" value="1"/>
</dbReference>
<keyword evidence="4" id="KW-1185">Reference proteome</keyword>
<dbReference type="InterPro" id="IPR006179">
    <property type="entry name" value="5_nucleotidase/apyrase"/>
</dbReference>
<feature type="chain" id="PRO_5047331292" evidence="1">
    <location>
        <begin position="21"/>
        <end position="645"/>
    </location>
</feature>
<accession>A0ABS8DG65</accession>
<name>A0ABS8DG65_9FIRM</name>
<protein>
    <submittedName>
        <fullName evidence="3">Extracellular solute-binding protein</fullName>
    </submittedName>
</protein>
<dbReference type="PANTHER" id="PTHR11575:SF24">
    <property type="entry name" value="5'-NUCLEOTIDASE"/>
    <property type="match status" value="1"/>
</dbReference>
<dbReference type="EMBL" id="JAJCIS010000003">
    <property type="protein sequence ID" value="MCB7387107.1"/>
    <property type="molecule type" value="Genomic_DNA"/>
</dbReference>
<dbReference type="Pfam" id="PF02872">
    <property type="entry name" value="5_nucleotid_C"/>
    <property type="match status" value="1"/>
</dbReference>
<gene>
    <name evidence="3" type="ORF">LIZ65_07370</name>
</gene>
<evidence type="ECO:0000313" key="3">
    <source>
        <dbReference type="EMBL" id="MCB7387107.1"/>
    </source>
</evidence>